<evidence type="ECO:0000313" key="3">
    <source>
        <dbReference type="EMBL" id="ABG07744.1"/>
    </source>
</evidence>
<dbReference type="InterPro" id="IPR032710">
    <property type="entry name" value="NTF2-like_dom_sf"/>
</dbReference>
<accession>A0A5Q5BHI4</accession>
<proteinExistence type="inferred from homology"/>
<dbReference type="PANTHER" id="PTHR41534">
    <property type="entry name" value="BLR3401 PROTEIN"/>
    <property type="match status" value="1"/>
</dbReference>
<dbReference type="GO" id="GO:0051213">
    <property type="term" value="F:dioxygenase activity"/>
    <property type="evidence" value="ECO:0007669"/>
    <property type="project" value="UniProtKB-KW"/>
</dbReference>
<keyword evidence="3" id="KW-0223">Dioxygenase</keyword>
<dbReference type="Gene3D" id="3.10.450.50">
    <property type="match status" value="1"/>
</dbReference>
<evidence type="ECO:0000256" key="2">
    <source>
        <dbReference type="ARBA" id="ARBA00023002"/>
    </source>
</evidence>
<dbReference type="KEGG" id="mmc:Mmcs_1634"/>
<comment type="similarity">
    <text evidence="1">Belongs to the bacterial ring-hydroxylating dioxygenase beta subunit family.</text>
</comment>
<dbReference type="AlphaFoldDB" id="A0A5Q5BHI4"/>
<gene>
    <name evidence="3" type="ordered locus">Mmcs_1634</name>
</gene>
<dbReference type="InterPro" id="IPR000391">
    <property type="entry name" value="Rng_hydr_dOase-bsu"/>
</dbReference>
<dbReference type="GO" id="GO:0019380">
    <property type="term" value="P:3-phenylpropionate catabolic process"/>
    <property type="evidence" value="ECO:0007669"/>
    <property type="project" value="TreeGrafter"/>
</dbReference>
<dbReference type="EMBL" id="CP000384">
    <property type="protein sequence ID" value="ABG07744.1"/>
    <property type="molecule type" value="Genomic_DNA"/>
</dbReference>
<dbReference type="Pfam" id="PF00866">
    <property type="entry name" value="Ring_hydroxyl_B"/>
    <property type="match status" value="1"/>
</dbReference>
<organism evidence="3">
    <name type="scientific">Mycobacterium sp. (strain MCS)</name>
    <dbReference type="NCBI Taxonomy" id="164756"/>
    <lineage>
        <taxon>Bacteria</taxon>
        <taxon>Bacillati</taxon>
        <taxon>Actinomycetota</taxon>
        <taxon>Actinomycetes</taxon>
        <taxon>Mycobacteriales</taxon>
        <taxon>Mycobacteriaceae</taxon>
        <taxon>Mycobacterium</taxon>
    </lineage>
</organism>
<dbReference type="NCBIfam" id="NF007479">
    <property type="entry name" value="PRK10069.1"/>
    <property type="match status" value="1"/>
</dbReference>
<name>A0A5Q5BHI4_MYCSS</name>
<protein>
    <submittedName>
        <fullName evidence="3">Aromatic-ring-hydroxylating dioxygenase, beta subunit</fullName>
    </submittedName>
</protein>
<evidence type="ECO:0000256" key="1">
    <source>
        <dbReference type="ARBA" id="ARBA00009570"/>
    </source>
</evidence>
<sequence>MEAPHELASRFGCAASSLVARRFGRGSFGDVVLTGRCDVSSILYSGGRICSAEYRVSVDGLVEEFGVMNAVAVDRDTREAVEAFMFREAELLDGGQFREWLGLLDPDIRYVVPVRTTREDSAGWVGAIAHWNDDYTGLEMRVLRGETDFSWAESPRSRTRHFVSNIRTVAGPEADELTVRSNLLFFRSRGDSGRWELLSAERVDVLRRTDDSLRLARREVLLDHSTLPIDNLSVVL</sequence>
<dbReference type="SUPFAM" id="SSF54427">
    <property type="entry name" value="NTF2-like"/>
    <property type="match status" value="1"/>
</dbReference>
<dbReference type="CDD" id="cd00667">
    <property type="entry name" value="ring_hydroxylating_dioxygenases_beta"/>
    <property type="match status" value="1"/>
</dbReference>
<reference evidence="3" key="1">
    <citation type="submission" date="2006-06" db="EMBL/GenBank/DDBJ databases">
        <title>Complete sequence of chromosome of Mycobacterium sp. MCS.</title>
        <authorList>
            <consortium name="US DOE Joint Genome Institute"/>
            <person name="Copeland A."/>
            <person name="Lucas S."/>
            <person name="Lapidus A."/>
            <person name="Barry K."/>
            <person name="Detter J.C."/>
            <person name="Glavina del Rio T."/>
            <person name="Hammon N."/>
            <person name="Israni S."/>
            <person name="Dalin E."/>
            <person name="Tice H."/>
            <person name="Pitluck S."/>
            <person name="Martinez M."/>
            <person name="Schmutz J."/>
            <person name="Larimer F."/>
            <person name="Land M."/>
            <person name="Hauser L."/>
            <person name="Kyrpides N."/>
            <person name="Kim E."/>
            <person name="Miller C.D."/>
            <person name="Hughes J.E."/>
            <person name="Anderson A.J."/>
            <person name="Sims R.C."/>
            <person name="Richardson P."/>
        </authorList>
    </citation>
    <scope>NUCLEOTIDE SEQUENCE [LARGE SCALE GENOMIC DNA]</scope>
    <source>
        <strain evidence="3">MCS</strain>
    </source>
</reference>
<keyword evidence="2" id="KW-0560">Oxidoreductase</keyword>
<dbReference type="PANTHER" id="PTHR41534:SF2">
    <property type="entry name" value="3-PHENYLPROPIONATE_CINNAMIC ACID DIOXYGENASE SUBUNIT BETA"/>
    <property type="match status" value="1"/>
</dbReference>